<dbReference type="STRING" id="188937.MA_3041"/>
<dbReference type="AlphaFoldDB" id="Q8TLJ5"/>
<sequence length="81" mass="9425">MVGFDSSVLNLQYWQKYTIARVSYIIIGVSIWTFIPLLSYFDLTADAFPEERSPEAGMTFGFSRKGFKYRMKSMRSCDIMN</sequence>
<evidence type="ECO:0000256" key="1">
    <source>
        <dbReference type="SAM" id="Phobius"/>
    </source>
</evidence>
<accession>Q8TLJ5</accession>
<evidence type="ECO:0000313" key="2">
    <source>
        <dbReference type="EMBL" id="AAM06414.1"/>
    </source>
</evidence>
<proteinExistence type="predicted"/>
<organism evidence="2 3">
    <name type="scientific">Methanosarcina acetivorans (strain ATCC 35395 / DSM 2834 / JCM 12185 / C2A)</name>
    <dbReference type="NCBI Taxonomy" id="188937"/>
    <lineage>
        <taxon>Archaea</taxon>
        <taxon>Methanobacteriati</taxon>
        <taxon>Methanobacteriota</taxon>
        <taxon>Stenosarchaea group</taxon>
        <taxon>Methanomicrobia</taxon>
        <taxon>Methanosarcinales</taxon>
        <taxon>Methanosarcinaceae</taxon>
        <taxon>Methanosarcina</taxon>
    </lineage>
</organism>
<keyword evidence="3" id="KW-1185">Reference proteome</keyword>
<dbReference type="HOGENOM" id="CLU_2565702_0_0_2"/>
<keyword evidence="1" id="KW-0472">Membrane</keyword>
<gene>
    <name evidence="2" type="ordered locus">MA_3041</name>
</gene>
<evidence type="ECO:0000313" key="3">
    <source>
        <dbReference type="Proteomes" id="UP000002487"/>
    </source>
</evidence>
<feature type="transmembrane region" description="Helical" evidence="1">
    <location>
        <begin position="22"/>
        <end position="41"/>
    </location>
</feature>
<dbReference type="EnsemblBacteria" id="AAM06414">
    <property type="protein sequence ID" value="AAM06414"/>
    <property type="gene ID" value="MA_3041"/>
</dbReference>
<keyword evidence="1" id="KW-0812">Transmembrane</keyword>
<dbReference type="KEGG" id="mac:MA_3041"/>
<reference evidence="2 3" key="1">
    <citation type="journal article" date="2002" name="Genome Res.">
        <title>The genome of Methanosarcina acetivorans reveals extensive metabolic and physiological diversity.</title>
        <authorList>
            <person name="Galagan J.E."/>
            <person name="Nusbaum C."/>
            <person name="Roy A."/>
            <person name="Endrizzi M.G."/>
            <person name="Macdonald P."/>
            <person name="FitzHugh W."/>
            <person name="Calvo S."/>
            <person name="Engels R."/>
            <person name="Smirnov S."/>
            <person name="Atnoor D."/>
            <person name="Brown A."/>
            <person name="Allen N."/>
            <person name="Naylor J."/>
            <person name="Stange-Thomann N."/>
            <person name="DeArellano K."/>
            <person name="Johnson R."/>
            <person name="Linton L."/>
            <person name="McEwan P."/>
            <person name="McKernan K."/>
            <person name="Talamas J."/>
            <person name="Tirrell A."/>
            <person name="Ye W."/>
            <person name="Zimmer A."/>
            <person name="Barber R.D."/>
            <person name="Cann I."/>
            <person name="Graham D.E."/>
            <person name="Grahame D.A."/>
            <person name="Guss A."/>
            <person name="Hedderich R."/>
            <person name="Ingram-Smith C."/>
            <person name="Kuettner C.H."/>
            <person name="Krzycki J.A."/>
            <person name="Leigh J.A."/>
            <person name="Li W."/>
            <person name="Liu J."/>
            <person name="Mukhopadhyay B."/>
            <person name="Reeve J.N."/>
            <person name="Smith K."/>
            <person name="Springer T.A."/>
            <person name="Umayam L.A."/>
            <person name="White O."/>
            <person name="White R.H."/>
            <person name="de Macario E.C."/>
            <person name="Ferry J.G."/>
            <person name="Jarrell K.F."/>
            <person name="Jing H."/>
            <person name="Macario A.J.L."/>
            <person name="Paulsen I."/>
            <person name="Pritchett M."/>
            <person name="Sowers K.R."/>
            <person name="Swanson R.V."/>
            <person name="Zinder S.H."/>
            <person name="Lander E."/>
            <person name="Metcalf W.W."/>
            <person name="Birren B."/>
        </authorList>
    </citation>
    <scope>NUCLEOTIDE SEQUENCE [LARGE SCALE GENOMIC DNA]</scope>
    <source>
        <strain evidence="3">ATCC 35395 / DSM 2834 / JCM 12185 / C2A</strain>
    </source>
</reference>
<dbReference type="EMBL" id="AE010299">
    <property type="protein sequence ID" value="AAM06414.1"/>
    <property type="molecule type" value="Genomic_DNA"/>
</dbReference>
<keyword evidence="1" id="KW-1133">Transmembrane helix</keyword>
<dbReference type="InParanoid" id="Q8TLJ5"/>
<dbReference type="Proteomes" id="UP000002487">
    <property type="component" value="Chromosome"/>
</dbReference>
<name>Q8TLJ5_METAC</name>
<protein>
    <submittedName>
        <fullName evidence="2">Uncharacterized protein</fullName>
    </submittedName>
</protein>